<dbReference type="Gene3D" id="1.10.760.10">
    <property type="entry name" value="Cytochrome c-like domain"/>
    <property type="match status" value="1"/>
</dbReference>
<dbReference type="SUPFAM" id="SSF48371">
    <property type="entry name" value="ARM repeat"/>
    <property type="match status" value="1"/>
</dbReference>
<dbReference type="InterPro" id="IPR011989">
    <property type="entry name" value="ARM-like"/>
</dbReference>
<dbReference type="Gene3D" id="2.120.10.30">
    <property type="entry name" value="TolB, C-terminal domain"/>
    <property type="match status" value="1"/>
</dbReference>
<evidence type="ECO:0000256" key="2">
    <source>
        <dbReference type="ARBA" id="ARBA00022723"/>
    </source>
</evidence>
<dbReference type="Gene3D" id="1.25.10.10">
    <property type="entry name" value="Leucine-rich Repeat Variant"/>
    <property type="match status" value="1"/>
</dbReference>
<dbReference type="Pfam" id="PF00034">
    <property type="entry name" value="Cytochrom_C"/>
    <property type="match status" value="1"/>
</dbReference>
<proteinExistence type="predicted"/>
<feature type="domain" description="Cytochrome c" evidence="5">
    <location>
        <begin position="632"/>
        <end position="728"/>
    </location>
</feature>
<dbReference type="PANTHER" id="PTHR33546">
    <property type="entry name" value="LARGE, MULTIFUNCTIONAL SECRETED PROTEIN-RELATED"/>
    <property type="match status" value="1"/>
</dbReference>
<keyword evidence="1 4" id="KW-0349">Heme</keyword>
<dbReference type="InterPro" id="IPR036909">
    <property type="entry name" value="Cyt_c-like_dom_sf"/>
</dbReference>
<name>A0ABN6H9I0_9BACT</name>
<evidence type="ECO:0000313" key="7">
    <source>
        <dbReference type="Proteomes" id="UP001374893"/>
    </source>
</evidence>
<dbReference type="EMBL" id="AP024702">
    <property type="protein sequence ID" value="BCX50164.1"/>
    <property type="molecule type" value="Genomic_DNA"/>
</dbReference>
<evidence type="ECO:0000313" key="6">
    <source>
        <dbReference type="EMBL" id="BCX50164.1"/>
    </source>
</evidence>
<dbReference type="InterPro" id="IPR009056">
    <property type="entry name" value="Cyt_c-like_dom"/>
</dbReference>
<keyword evidence="2 4" id="KW-0479">Metal-binding</keyword>
<organism evidence="6 7">
    <name type="scientific">Haloferula helveola</name>
    <dbReference type="NCBI Taxonomy" id="490095"/>
    <lineage>
        <taxon>Bacteria</taxon>
        <taxon>Pseudomonadati</taxon>
        <taxon>Verrucomicrobiota</taxon>
        <taxon>Verrucomicrobiia</taxon>
        <taxon>Verrucomicrobiales</taxon>
        <taxon>Verrucomicrobiaceae</taxon>
        <taxon>Haloferula</taxon>
    </lineage>
</organism>
<accession>A0ABN6H9I0</accession>
<dbReference type="SUPFAM" id="SSF46626">
    <property type="entry name" value="Cytochrome c"/>
    <property type="match status" value="1"/>
</dbReference>
<gene>
    <name evidence="6" type="ORF">HAHE_40720</name>
</gene>
<dbReference type="InterPro" id="IPR011042">
    <property type="entry name" value="6-blade_b-propeller_TolB-like"/>
</dbReference>
<dbReference type="InterPro" id="IPR055557">
    <property type="entry name" value="DUF7133"/>
</dbReference>
<evidence type="ECO:0000256" key="4">
    <source>
        <dbReference type="PROSITE-ProRule" id="PRU00433"/>
    </source>
</evidence>
<dbReference type="SUPFAM" id="SSF63829">
    <property type="entry name" value="Calcium-dependent phosphotriesterase"/>
    <property type="match status" value="1"/>
</dbReference>
<dbReference type="PROSITE" id="PS51007">
    <property type="entry name" value="CYTC"/>
    <property type="match status" value="1"/>
</dbReference>
<dbReference type="InterPro" id="IPR016024">
    <property type="entry name" value="ARM-type_fold"/>
</dbReference>
<keyword evidence="7" id="KW-1185">Reference proteome</keyword>
<dbReference type="PANTHER" id="PTHR33546:SF1">
    <property type="entry name" value="LARGE, MULTIFUNCTIONAL SECRETED PROTEIN"/>
    <property type="match status" value="1"/>
</dbReference>
<protein>
    <recommendedName>
        <fullName evidence="5">Cytochrome c domain-containing protein</fullName>
    </recommendedName>
</protein>
<dbReference type="Proteomes" id="UP001374893">
    <property type="component" value="Chromosome"/>
</dbReference>
<evidence type="ECO:0000259" key="5">
    <source>
        <dbReference type="PROSITE" id="PS51007"/>
    </source>
</evidence>
<sequence>MRIALITLALALPLFAQRGDRKGHDNMEPVVPENLIPPAPVLDVDAALKTFKLQPGFVIEPVAAEPLVEKPVCMDFDSAGRMWVCEMRGYMPDIDGKEESIPQGRIVVLEDKDGDGKAETRTVFLDKLLLPRSVAIYEDGILFIDEMRLCWVKRDGLKPSGDVEVIDAEFAKGGNVEHKPNGLLWNLDNWLYLAKSDKRIRRINGKWEIEKTQFRGQWGIARDDYGRLYHNNNSTFLVGDLVVPNLLTGNPNAKMKVNDTTRLGTNRVWPIRVTPAVNRAYMDKRNGYSQQTLDPKTHKLINCTAAAGMTVYRGTNFPEAWKDTAFVSESTANLVKAIKIEDKDGKLTGSHLPGETEFLASTDERFRPVNLYSAPDGSLYLVDMYHGIIQHKTYMTSYLREQTLSRGLDKPGYGHGRIYRIRAQEGQLEKPEDLAGLSPEKRVALLSHPNAWHREMAQRLIVQSDPSVYAPLLRDQIKPDNGLGAIHSIWCLEGLGVLEANDLLPVFTSTEAKLRASALWAATRLPDSQLGAIASALASSKGDGESLPYRAKVLGKTGDPAALEALAKLLLESGKQPFVREAAVAGLSGHERSFIDSHPEALKDKQLKGWLEQAAKAPSKKSGPNLKGAALASYGRGKELYHGEAACVGCHGADGAGLPNLGPPLDGSEWVTGDPERLLKILLHGMTGPVKVAGETYNPPAAMPGLSFNPAMTDARLADITTYIRNEWDNKASAVEAGTAKKVRAATAERSGRPWTADELK</sequence>
<keyword evidence="3 4" id="KW-0408">Iron</keyword>
<dbReference type="RefSeq" id="WP_338687101.1">
    <property type="nucleotide sequence ID" value="NZ_AP024702.1"/>
</dbReference>
<dbReference type="Pfam" id="PF23500">
    <property type="entry name" value="DUF7133"/>
    <property type="match status" value="1"/>
</dbReference>
<evidence type="ECO:0000256" key="3">
    <source>
        <dbReference type="ARBA" id="ARBA00023004"/>
    </source>
</evidence>
<evidence type="ECO:0000256" key="1">
    <source>
        <dbReference type="ARBA" id="ARBA00022617"/>
    </source>
</evidence>
<reference evidence="6 7" key="1">
    <citation type="submission" date="2021-06" db="EMBL/GenBank/DDBJ databases">
        <title>Complete genome of Haloferula helveola possessing various polysaccharide degrading enzymes.</title>
        <authorList>
            <person name="Takami H."/>
            <person name="Huang C."/>
            <person name="Hamasaki K."/>
        </authorList>
    </citation>
    <scope>NUCLEOTIDE SEQUENCE [LARGE SCALE GENOMIC DNA]</scope>
    <source>
        <strain evidence="6 7">CN-1</strain>
    </source>
</reference>